<dbReference type="GO" id="GO:0016757">
    <property type="term" value="F:glycosyltransferase activity"/>
    <property type="evidence" value="ECO:0007669"/>
    <property type="project" value="UniProtKB-KW"/>
</dbReference>
<keyword evidence="1" id="KW-0328">Glycosyltransferase</keyword>
<feature type="domain" description="Glycosyltransferase subfamily 4-like N-terminal" evidence="3">
    <location>
        <begin position="16"/>
        <end position="170"/>
    </location>
</feature>
<dbReference type="PANTHER" id="PTHR12526:SF510">
    <property type="entry name" value="D-INOSITOL 3-PHOSPHATE GLYCOSYLTRANSFERASE"/>
    <property type="match status" value="1"/>
</dbReference>
<dbReference type="EMBL" id="QXDC01000002">
    <property type="protein sequence ID" value="RIA45759.1"/>
    <property type="molecule type" value="Genomic_DNA"/>
</dbReference>
<dbReference type="SUPFAM" id="SSF53756">
    <property type="entry name" value="UDP-Glycosyltransferase/glycogen phosphorylase"/>
    <property type="match status" value="1"/>
</dbReference>
<dbReference type="OrthoDB" id="9790710at2"/>
<dbReference type="RefSeq" id="WP_119034259.1">
    <property type="nucleotide sequence ID" value="NZ_QXDC01000002.1"/>
</dbReference>
<keyword evidence="2 4" id="KW-0808">Transferase</keyword>
<gene>
    <name evidence="4" type="ORF">DFR49_0284</name>
</gene>
<evidence type="ECO:0000313" key="5">
    <source>
        <dbReference type="Proteomes" id="UP000266568"/>
    </source>
</evidence>
<dbReference type="Pfam" id="PF13579">
    <property type="entry name" value="Glyco_trans_4_4"/>
    <property type="match status" value="1"/>
</dbReference>
<dbReference type="Gene3D" id="3.40.50.2000">
    <property type="entry name" value="Glycogen Phosphorylase B"/>
    <property type="match status" value="2"/>
</dbReference>
<evidence type="ECO:0000256" key="1">
    <source>
        <dbReference type="ARBA" id="ARBA00022676"/>
    </source>
</evidence>
<reference evidence="4 5" key="1">
    <citation type="submission" date="2018-08" db="EMBL/GenBank/DDBJ databases">
        <title>Genomic Encyclopedia of Type Strains, Phase IV (KMG-IV): sequencing the most valuable type-strain genomes for metagenomic binning, comparative biology and taxonomic classification.</title>
        <authorList>
            <person name="Goeker M."/>
        </authorList>
    </citation>
    <scope>NUCLEOTIDE SEQUENCE [LARGE SCALE GENOMIC DNA]</scope>
    <source>
        <strain evidence="4 5">DSM 25527</strain>
    </source>
</reference>
<dbReference type="AlphaFoldDB" id="A0A397PCW7"/>
<evidence type="ECO:0000256" key="2">
    <source>
        <dbReference type="ARBA" id="ARBA00022679"/>
    </source>
</evidence>
<dbReference type="Pfam" id="PF13692">
    <property type="entry name" value="Glyco_trans_1_4"/>
    <property type="match status" value="1"/>
</dbReference>
<dbReference type="CDD" id="cd03811">
    <property type="entry name" value="GT4_GT28_WabH-like"/>
    <property type="match status" value="1"/>
</dbReference>
<name>A0A397PCW7_9SPHN</name>
<dbReference type="Proteomes" id="UP000266568">
    <property type="component" value="Unassembled WGS sequence"/>
</dbReference>
<dbReference type="InterPro" id="IPR028098">
    <property type="entry name" value="Glyco_trans_4-like_N"/>
</dbReference>
<proteinExistence type="predicted"/>
<dbReference type="PANTHER" id="PTHR12526">
    <property type="entry name" value="GLYCOSYLTRANSFERASE"/>
    <property type="match status" value="1"/>
</dbReference>
<keyword evidence="5" id="KW-1185">Reference proteome</keyword>
<sequence>MTARHILTFAQSLDGGGVESAQLRLAADWLAAGRRVTLILGTSRGPLASEIPPGLRVIERGAAAYLAMFDLPRYVAALAPDVLFCPGNHYTSVAAGAWLELGAACPPVVAKLSNTVARADHAALVARGYRAWAHFHPCFIDHLVAMTRGMADEARRLMGFPADRVSVIPNPPARHVVDEMPLKLPEDRFILGIGRLERQKRWDRLILAMRSIRAADAKLVILGEGTLRPALERLAAEHGLEDRVSLPGHRLDPRPAMRRASAVALVSDYEGVPGVLREALSLGTPVVTTDSSIAIREIVTCPSQGDIVSPDDPSALAAALDRRLDPARPRPMPTEAVQTCAAGDYLDLFDQLLPRGASHNHVSRRHGPTG</sequence>
<evidence type="ECO:0000259" key="3">
    <source>
        <dbReference type="Pfam" id="PF13579"/>
    </source>
</evidence>
<organism evidence="4 5">
    <name type="scientific">Hephaestia caeni</name>
    <dbReference type="NCBI Taxonomy" id="645617"/>
    <lineage>
        <taxon>Bacteria</taxon>
        <taxon>Pseudomonadati</taxon>
        <taxon>Pseudomonadota</taxon>
        <taxon>Alphaproteobacteria</taxon>
        <taxon>Sphingomonadales</taxon>
        <taxon>Sphingomonadaceae</taxon>
        <taxon>Hephaestia</taxon>
    </lineage>
</organism>
<comment type="caution">
    <text evidence="4">The sequence shown here is derived from an EMBL/GenBank/DDBJ whole genome shotgun (WGS) entry which is preliminary data.</text>
</comment>
<protein>
    <submittedName>
        <fullName evidence="4">Glycosyltransferase involved in cell wall biosynthesis</fullName>
    </submittedName>
</protein>
<accession>A0A397PCW7</accession>
<evidence type="ECO:0000313" key="4">
    <source>
        <dbReference type="EMBL" id="RIA45759.1"/>
    </source>
</evidence>